<comment type="subcellular location">
    <subcellularLocation>
        <location evidence="1">Nucleus</location>
    </subcellularLocation>
</comment>
<reference evidence="6" key="3">
    <citation type="submission" date="2025-09" db="UniProtKB">
        <authorList>
            <consortium name="Ensembl"/>
        </authorList>
    </citation>
    <scope>IDENTIFICATION</scope>
</reference>
<comment type="similarity">
    <text evidence="2">Belongs to the HMGN family.</text>
</comment>
<dbReference type="GeneTree" id="ENSGT01140000286589"/>
<evidence type="ECO:0000256" key="4">
    <source>
        <dbReference type="ARBA" id="ARBA00023242"/>
    </source>
</evidence>
<feature type="compositionally biased region" description="Low complexity" evidence="5">
    <location>
        <begin position="1"/>
        <end position="12"/>
    </location>
</feature>
<protein>
    <submittedName>
        <fullName evidence="6">Uncharacterized protein</fullName>
    </submittedName>
</protein>
<proteinExistence type="inferred from homology"/>
<keyword evidence="7" id="KW-1185">Reference proteome</keyword>
<organism evidence="6 7">
    <name type="scientific">Ailuropoda melanoleuca</name>
    <name type="common">Giant panda</name>
    <dbReference type="NCBI Taxonomy" id="9646"/>
    <lineage>
        <taxon>Eukaryota</taxon>
        <taxon>Metazoa</taxon>
        <taxon>Chordata</taxon>
        <taxon>Craniata</taxon>
        <taxon>Vertebrata</taxon>
        <taxon>Euteleostomi</taxon>
        <taxon>Mammalia</taxon>
        <taxon>Eutheria</taxon>
        <taxon>Laurasiatheria</taxon>
        <taxon>Carnivora</taxon>
        <taxon>Caniformia</taxon>
        <taxon>Ursidae</taxon>
        <taxon>Ailuropoda</taxon>
    </lineage>
</organism>
<keyword evidence="4" id="KW-0539">Nucleus</keyword>
<dbReference type="AlphaFoldDB" id="A0A7N5JI80"/>
<dbReference type="GO" id="GO:0000785">
    <property type="term" value="C:chromatin"/>
    <property type="evidence" value="ECO:0007669"/>
    <property type="project" value="InterPro"/>
</dbReference>
<dbReference type="InParanoid" id="A0A7N5JI80"/>
<evidence type="ECO:0000256" key="3">
    <source>
        <dbReference type="ARBA" id="ARBA00023125"/>
    </source>
</evidence>
<evidence type="ECO:0000313" key="7">
    <source>
        <dbReference type="Proteomes" id="UP000008912"/>
    </source>
</evidence>
<evidence type="ECO:0000256" key="1">
    <source>
        <dbReference type="ARBA" id="ARBA00004123"/>
    </source>
</evidence>
<dbReference type="Pfam" id="PF01101">
    <property type="entry name" value="HMG14_17"/>
    <property type="match status" value="1"/>
</dbReference>
<reference evidence="6 7" key="1">
    <citation type="journal article" date="2010" name="Nature">
        <title>The sequence and de novo assembly of the giant panda genome.</title>
        <authorList>
            <person name="Li R."/>
            <person name="Fan W."/>
            <person name="Tian G."/>
            <person name="Zhu H."/>
            <person name="He L."/>
            <person name="Cai J."/>
            <person name="Huang Q."/>
            <person name="Cai Q."/>
            <person name="Li B."/>
            <person name="Bai Y."/>
            <person name="Zhang Z."/>
            <person name="Zhang Y."/>
            <person name="Wang W."/>
            <person name="Li J."/>
            <person name="Wei F."/>
            <person name="Li H."/>
            <person name="Jian M."/>
            <person name="Li J."/>
            <person name="Zhang Z."/>
            <person name="Nielsen R."/>
            <person name="Li D."/>
            <person name="Gu W."/>
            <person name="Yang Z."/>
            <person name="Xuan Z."/>
            <person name="Ryder O.A."/>
            <person name="Leung F.C."/>
            <person name="Zhou Y."/>
            <person name="Cao J."/>
            <person name="Sun X."/>
            <person name="Fu Y."/>
            <person name="Fang X."/>
            <person name="Guo X."/>
            <person name="Wang B."/>
            <person name="Hou R."/>
            <person name="Shen F."/>
            <person name="Mu B."/>
            <person name="Ni P."/>
            <person name="Lin R."/>
            <person name="Qian W."/>
            <person name="Wang G."/>
            <person name="Yu C."/>
            <person name="Nie W."/>
            <person name="Wang J."/>
            <person name="Wu Z."/>
            <person name="Liang H."/>
            <person name="Min J."/>
            <person name="Wu Q."/>
            <person name="Cheng S."/>
            <person name="Ruan J."/>
            <person name="Wang M."/>
            <person name="Shi Z."/>
            <person name="Wen M."/>
            <person name="Liu B."/>
            <person name="Ren X."/>
            <person name="Zheng H."/>
            <person name="Dong D."/>
            <person name="Cook K."/>
            <person name="Shan G."/>
            <person name="Zhang H."/>
            <person name="Kosiol C."/>
            <person name="Xie X."/>
            <person name="Lu Z."/>
            <person name="Zheng H."/>
            <person name="Li Y."/>
            <person name="Steiner C.C."/>
            <person name="Lam T.T."/>
            <person name="Lin S."/>
            <person name="Zhang Q."/>
            <person name="Li G."/>
            <person name="Tian J."/>
            <person name="Gong T."/>
            <person name="Liu H."/>
            <person name="Zhang D."/>
            <person name="Fang L."/>
            <person name="Ye C."/>
            <person name="Zhang J."/>
            <person name="Hu W."/>
            <person name="Xu A."/>
            <person name="Ren Y."/>
            <person name="Zhang G."/>
            <person name="Bruford M.W."/>
            <person name="Li Q."/>
            <person name="Ma L."/>
            <person name="Guo Y."/>
            <person name="An N."/>
            <person name="Hu Y."/>
            <person name="Zheng Y."/>
            <person name="Shi Y."/>
            <person name="Li Z."/>
            <person name="Liu Q."/>
            <person name="Chen Y."/>
            <person name="Zhao J."/>
            <person name="Qu N."/>
            <person name="Zhao S."/>
            <person name="Tian F."/>
            <person name="Wang X."/>
            <person name="Wang H."/>
            <person name="Xu L."/>
            <person name="Liu X."/>
            <person name="Vinar T."/>
            <person name="Wang Y."/>
            <person name="Lam T.W."/>
            <person name="Yiu S.M."/>
            <person name="Liu S."/>
            <person name="Zhang H."/>
            <person name="Li D."/>
            <person name="Huang Y."/>
            <person name="Wang X."/>
            <person name="Yang G."/>
            <person name="Jiang Z."/>
            <person name="Wang J."/>
            <person name="Qin N."/>
            <person name="Li L."/>
            <person name="Li J."/>
            <person name="Bolund L."/>
            <person name="Kristiansen K."/>
            <person name="Wong G.K."/>
            <person name="Olson M."/>
            <person name="Zhang X."/>
            <person name="Li S."/>
            <person name="Yang H."/>
            <person name="Wang J."/>
            <person name="Wang J."/>
        </authorList>
    </citation>
    <scope>NUCLEOTIDE SEQUENCE [LARGE SCALE GENOMIC DNA]</scope>
</reference>
<dbReference type="GO" id="GO:0031492">
    <property type="term" value="F:nucleosomal DNA binding"/>
    <property type="evidence" value="ECO:0007669"/>
    <property type="project" value="InterPro"/>
</dbReference>
<dbReference type="Proteomes" id="UP000008912">
    <property type="component" value="Unassembled WGS sequence"/>
</dbReference>
<accession>A0A7N5JI80</accession>
<dbReference type="GO" id="GO:0005634">
    <property type="term" value="C:nucleus"/>
    <property type="evidence" value="ECO:0007669"/>
    <property type="project" value="UniProtKB-SubCell"/>
</dbReference>
<reference evidence="6" key="2">
    <citation type="submission" date="2025-08" db="UniProtKB">
        <authorList>
            <consortium name="Ensembl"/>
        </authorList>
    </citation>
    <scope>IDENTIFICATION</scope>
</reference>
<evidence type="ECO:0000256" key="5">
    <source>
        <dbReference type="SAM" id="MobiDB-lite"/>
    </source>
</evidence>
<evidence type="ECO:0000256" key="2">
    <source>
        <dbReference type="ARBA" id="ARBA00007696"/>
    </source>
</evidence>
<dbReference type="InterPro" id="IPR000079">
    <property type="entry name" value="HMGN_fam"/>
</dbReference>
<keyword evidence="3" id="KW-0238">DNA-binding</keyword>
<name>A0A7N5JI80_AILME</name>
<sequence>MPSKKVSAVKGAVKGEPKGSARLSVKPTPAKVERKPKKRAGKAKPSGMRKGTLESWSCIY</sequence>
<evidence type="ECO:0000313" key="6">
    <source>
        <dbReference type="Ensembl" id="ENSAMEP00000025862.1"/>
    </source>
</evidence>
<feature type="region of interest" description="Disordered" evidence="5">
    <location>
        <begin position="1"/>
        <end position="60"/>
    </location>
</feature>
<dbReference type="Ensembl" id="ENSAMET00000029266.1">
    <property type="protein sequence ID" value="ENSAMEP00000025862.1"/>
    <property type="gene ID" value="ENSAMEG00000030808.1"/>
</dbReference>